<gene>
    <name evidence="7" type="ORF">Aiant_65620</name>
</gene>
<proteinExistence type="predicted"/>
<sequence length="419" mass="43250">MPEQPAGYREVFAVREYRHLFTANLLSMIGDQLTAVALSFLVYQRSGSSLLAALTFAGSYLTWVVGGPLLAVLADRLPRRRVLLGGDLVRAALVLLMLVPGMPVALLVAIAFVANLCRPPFQSARSSLLPDILHGDRYPVANGLDNIVAEVTQVAGFALGGLLVTVGSAQTVLAVDAATFLLSATLIATGLRRCAAATEVAAEPSGSWWAETTAGVRVVFTDRALRSYLLLFWLACLVYGTEGVVAPLAGEYGGGARVGGLLLAMMPAGVAIGGVLLTRFCPPELRQKLMLPLAVLSCAVLLPVAAQPPLPVVLVLLFVSGLAGAFSIPLNALFGRAVPAAYRARAFGVAMSGLCAVQGLSMLGAGAVAETVRPSLVVGGAALLATLAVLVVLATSAGVFTPARPAQPVAEPERDPVPA</sequence>
<comment type="subcellular location">
    <subcellularLocation>
        <location evidence="1">Cell membrane</location>
        <topology evidence="1">Multi-pass membrane protein</topology>
    </subcellularLocation>
</comment>
<feature type="transmembrane region" description="Helical" evidence="6">
    <location>
        <begin position="289"/>
        <end position="306"/>
    </location>
</feature>
<dbReference type="Proteomes" id="UP000676967">
    <property type="component" value="Chromosome"/>
</dbReference>
<dbReference type="PANTHER" id="PTHR23513:SF11">
    <property type="entry name" value="STAPHYLOFERRIN A TRANSPORTER"/>
    <property type="match status" value="1"/>
</dbReference>
<evidence type="ECO:0000256" key="1">
    <source>
        <dbReference type="ARBA" id="ARBA00004651"/>
    </source>
</evidence>
<feature type="transmembrane region" description="Helical" evidence="6">
    <location>
        <begin position="312"/>
        <end position="334"/>
    </location>
</feature>
<evidence type="ECO:0000256" key="3">
    <source>
        <dbReference type="ARBA" id="ARBA00022692"/>
    </source>
</evidence>
<feature type="transmembrane region" description="Helical" evidence="6">
    <location>
        <begin position="50"/>
        <end position="71"/>
    </location>
</feature>
<evidence type="ECO:0000256" key="5">
    <source>
        <dbReference type="ARBA" id="ARBA00023136"/>
    </source>
</evidence>
<dbReference type="Gene3D" id="1.20.1250.20">
    <property type="entry name" value="MFS general substrate transporter like domains"/>
    <property type="match status" value="1"/>
</dbReference>
<feature type="transmembrane region" description="Helical" evidence="6">
    <location>
        <begin position="375"/>
        <end position="400"/>
    </location>
</feature>
<evidence type="ECO:0000256" key="6">
    <source>
        <dbReference type="SAM" id="Phobius"/>
    </source>
</evidence>
<keyword evidence="5 6" id="KW-0472">Membrane</keyword>
<protein>
    <submittedName>
        <fullName evidence="7">MFS transporter</fullName>
    </submittedName>
</protein>
<keyword evidence="8" id="KW-1185">Reference proteome</keyword>
<keyword evidence="2" id="KW-1003">Cell membrane</keyword>
<evidence type="ECO:0000256" key="2">
    <source>
        <dbReference type="ARBA" id="ARBA00022475"/>
    </source>
</evidence>
<keyword evidence="3 6" id="KW-0812">Transmembrane</keyword>
<feature type="transmembrane region" description="Helical" evidence="6">
    <location>
        <begin position="20"/>
        <end position="43"/>
    </location>
</feature>
<dbReference type="InterPro" id="IPR036259">
    <property type="entry name" value="MFS_trans_sf"/>
</dbReference>
<organism evidence="7 8">
    <name type="scientific">Actinoplanes ianthinogenes</name>
    <dbReference type="NCBI Taxonomy" id="122358"/>
    <lineage>
        <taxon>Bacteria</taxon>
        <taxon>Bacillati</taxon>
        <taxon>Actinomycetota</taxon>
        <taxon>Actinomycetes</taxon>
        <taxon>Micromonosporales</taxon>
        <taxon>Micromonosporaceae</taxon>
        <taxon>Actinoplanes</taxon>
    </lineage>
</organism>
<dbReference type="RefSeq" id="WP_189333544.1">
    <property type="nucleotide sequence ID" value="NZ_AP023356.1"/>
</dbReference>
<feature type="transmembrane region" description="Helical" evidence="6">
    <location>
        <begin position="346"/>
        <end position="369"/>
    </location>
</feature>
<keyword evidence="4 6" id="KW-1133">Transmembrane helix</keyword>
<name>A0ABM7M2Q0_9ACTN</name>
<feature type="transmembrane region" description="Helical" evidence="6">
    <location>
        <begin position="256"/>
        <end position="277"/>
    </location>
</feature>
<evidence type="ECO:0000313" key="7">
    <source>
        <dbReference type="EMBL" id="BCJ45905.1"/>
    </source>
</evidence>
<feature type="transmembrane region" description="Helical" evidence="6">
    <location>
        <begin position="91"/>
        <end position="117"/>
    </location>
</feature>
<dbReference type="CDD" id="cd06173">
    <property type="entry name" value="MFS_MefA_like"/>
    <property type="match status" value="1"/>
</dbReference>
<feature type="transmembrane region" description="Helical" evidence="6">
    <location>
        <begin position="228"/>
        <end position="250"/>
    </location>
</feature>
<reference evidence="7 8" key="1">
    <citation type="submission" date="2020-08" db="EMBL/GenBank/DDBJ databases">
        <title>Whole genome shotgun sequence of Actinoplanes ianthinogenes NBRC 13996.</title>
        <authorList>
            <person name="Komaki H."/>
            <person name="Tamura T."/>
        </authorList>
    </citation>
    <scope>NUCLEOTIDE SEQUENCE [LARGE SCALE GENOMIC DNA]</scope>
    <source>
        <strain evidence="7 8">NBRC 13996</strain>
    </source>
</reference>
<dbReference type="InterPro" id="IPR011701">
    <property type="entry name" value="MFS"/>
</dbReference>
<dbReference type="EMBL" id="AP023356">
    <property type="protein sequence ID" value="BCJ45905.1"/>
    <property type="molecule type" value="Genomic_DNA"/>
</dbReference>
<dbReference type="Pfam" id="PF07690">
    <property type="entry name" value="MFS_1"/>
    <property type="match status" value="1"/>
</dbReference>
<accession>A0ABM7M2Q0</accession>
<evidence type="ECO:0000256" key="4">
    <source>
        <dbReference type="ARBA" id="ARBA00022989"/>
    </source>
</evidence>
<dbReference type="SUPFAM" id="SSF103473">
    <property type="entry name" value="MFS general substrate transporter"/>
    <property type="match status" value="1"/>
</dbReference>
<dbReference type="PANTHER" id="PTHR23513">
    <property type="entry name" value="INTEGRAL MEMBRANE EFFLUX PROTEIN-RELATED"/>
    <property type="match status" value="1"/>
</dbReference>
<evidence type="ECO:0000313" key="8">
    <source>
        <dbReference type="Proteomes" id="UP000676967"/>
    </source>
</evidence>